<sequence>MIIPDHEIARLCKQQSMVVPYDPELQNPASLDVRLGNILLMEFDDTPELLPVDITICTQESPFMLQPGVFCLAQTKEIFNLPDYISAQFMLKSSRAREGLEHLLAGYCDPGWNGSVLTLELQNARQKHPVKLWPGMKIGQMVFHVIAGKPERTYAETGRYNGDLKVTASRG</sequence>
<dbReference type="Pfam" id="PF22769">
    <property type="entry name" value="DCD"/>
    <property type="match status" value="1"/>
</dbReference>
<dbReference type="PANTHER" id="PTHR42680">
    <property type="entry name" value="DCTP DEAMINASE"/>
    <property type="match status" value="1"/>
</dbReference>
<keyword evidence="1 3" id="KW-0378">Hydrolase</keyword>
<dbReference type="InterPro" id="IPR033704">
    <property type="entry name" value="dUTPase_trimeric"/>
</dbReference>
<evidence type="ECO:0000313" key="3">
    <source>
        <dbReference type="EMBL" id="NBN87499.1"/>
    </source>
</evidence>
<dbReference type="SUPFAM" id="SSF51283">
    <property type="entry name" value="dUTPase-like"/>
    <property type="match status" value="1"/>
</dbReference>
<dbReference type="AlphaFoldDB" id="A0A964XQ18"/>
<gene>
    <name evidence="3" type="primary">dcd</name>
    <name evidence="3" type="ORF">EBV32_00160</name>
</gene>
<dbReference type="InterPro" id="IPR011962">
    <property type="entry name" value="dCTP_deaminase"/>
</dbReference>
<dbReference type="PANTHER" id="PTHR42680:SF3">
    <property type="entry name" value="DCTP DEAMINASE"/>
    <property type="match status" value="1"/>
</dbReference>
<dbReference type="InterPro" id="IPR036157">
    <property type="entry name" value="dUTPase-like_sf"/>
</dbReference>
<organism evidence="3 4">
    <name type="scientific">Candidatus Fonsibacter lacus</name>
    <dbReference type="NCBI Taxonomy" id="2576439"/>
    <lineage>
        <taxon>Bacteria</taxon>
        <taxon>Pseudomonadati</taxon>
        <taxon>Pseudomonadota</taxon>
        <taxon>Alphaproteobacteria</taxon>
        <taxon>Candidatus Pelagibacterales</taxon>
        <taxon>Candidatus Pelagibacterales incertae sedis</taxon>
        <taxon>Candidatus Fonsibacter</taxon>
    </lineage>
</organism>
<keyword evidence="2" id="KW-0546">Nucleotide metabolism</keyword>
<dbReference type="EC" id="3.5.4.13" evidence="3"/>
<dbReference type="Gene3D" id="2.70.40.10">
    <property type="match status" value="1"/>
</dbReference>
<dbReference type="GO" id="GO:0008829">
    <property type="term" value="F:dCTP deaminase activity"/>
    <property type="evidence" value="ECO:0007669"/>
    <property type="project" value="UniProtKB-EC"/>
</dbReference>
<dbReference type="NCBIfam" id="TIGR02274">
    <property type="entry name" value="dCTP_deam"/>
    <property type="match status" value="1"/>
</dbReference>
<dbReference type="GO" id="GO:0006229">
    <property type="term" value="P:dUTP biosynthetic process"/>
    <property type="evidence" value="ECO:0007669"/>
    <property type="project" value="InterPro"/>
</dbReference>
<dbReference type="CDD" id="cd07557">
    <property type="entry name" value="trimeric_dUTPase"/>
    <property type="match status" value="1"/>
</dbReference>
<comment type="caution">
    <text evidence="3">The sequence shown here is derived from an EMBL/GenBank/DDBJ whole genome shotgun (WGS) entry which is preliminary data.</text>
</comment>
<reference evidence="3" key="1">
    <citation type="submission" date="2018-10" db="EMBL/GenBank/DDBJ databases">
        <title>Iterative Subtractive Binning of Freshwater Chronoseries Metagenomes Recovers Nearly Complete Genomes from over Four Hundred Novel Species.</title>
        <authorList>
            <person name="Rodriguez-R L.M."/>
            <person name="Tsementzi D."/>
            <person name="Luo C."/>
            <person name="Konstantinidis K.T."/>
        </authorList>
    </citation>
    <scope>NUCLEOTIDE SEQUENCE</scope>
    <source>
        <strain evidence="3">WB7_6_001</strain>
    </source>
</reference>
<evidence type="ECO:0000313" key="4">
    <source>
        <dbReference type="Proteomes" id="UP000713222"/>
    </source>
</evidence>
<evidence type="ECO:0000256" key="1">
    <source>
        <dbReference type="ARBA" id="ARBA00022801"/>
    </source>
</evidence>
<name>A0A964XQ18_9PROT</name>
<protein>
    <submittedName>
        <fullName evidence="3">dCTP deaminase</fullName>
        <ecNumber evidence="3">3.5.4.13</ecNumber>
    </submittedName>
</protein>
<accession>A0A964XQ18</accession>
<dbReference type="Proteomes" id="UP000713222">
    <property type="component" value="Unassembled WGS sequence"/>
</dbReference>
<evidence type="ECO:0000256" key="2">
    <source>
        <dbReference type="ARBA" id="ARBA00023080"/>
    </source>
</evidence>
<proteinExistence type="predicted"/>
<dbReference type="EMBL" id="RGET01000001">
    <property type="protein sequence ID" value="NBN87499.1"/>
    <property type="molecule type" value="Genomic_DNA"/>
</dbReference>